<dbReference type="EMBL" id="KV921302">
    <property type="protein sequence ID" value="ORE19896.1"/>
    <property type="molecule type" value="Genomic_DNA"/>
</dbReference>
<feature type="transmembrane region" description="Helical" evidence="1">
    <location>
        <begin position="20"/>
        <end position="41"/>
    </location>
</feature>
<evidence type="ECO:0000313" key="3">
    <source>
        <dbReference type="EMBL" id="ORE19896.1"/>
    </source>
</evidence>
<proteinExistence type="predicted"/>
<dbReference type="PANTHER" id="PTHR10438">
    <property type="entry name" value="THIOREDOXIN"/>
    <property type="match status" value="1"/>
</dbReference>
<dbReference type="InterPro" id="IPR050620">
    <property type="entry name" value="Thioredoxin_H-type-like"/>
</dbReference>
<accession>A0A1X0S6J0</accession>
<reference evidence="3 4" key="1">
    <citation type="journal article" date="2016" name="Proc. Natl. Acad. Sci. U.S.A.">
        <title>Lipid metabolic changes in an early divergent fungus govern the establishment of a mutualistic symbiosis with endobacteria.</title>
        <authorList>
            <person name="Lastovetsky O.A."/>
            <person name="Gaspar M.L."/>
            <person name="Mondo S.J."/>
            <person name="LaButti K.M."/>
            <person name="Sandor L."/>
            <person name="Grigoriev I.V."/>
            <person name="Henry S.A."/>
            <person name="Pawlowska T.E."/>
        </authorList>
    </citation>
    <scope>NUCLEOTIDE SEQUENCE [LARGE SCALE GENOMIC DNA]</scope>
    <source>
        <strain evidence="3 4">ATCC 11559</strain>
    </source>
</reference>
<dbReference type="SUPFAM" id="SSF52833">
    <property type="entry name" value="Thioredoxin-like"/>
    <property type="match status" value="1"/>
</dbReference>
<evidence type="ECO:0000313" key="4">
    <source>
        <dbReference type="Proteomes" id="UP000242381"/>
    </source>
</evidence>
<dbReference type="Pfam" id="PF00085">
    <property type="entry name" value="Thioredoxin"/>
    <property type="match status" value="1"/>
</dbReference>
<sequence length="103" mass="11966">MGVFDNNELQWYVKDKRKLALYFTASWCGLSLAIRSTIYTLSQKYKDVIFLEVSIDYFSDVLDEYGVRTTPIVVFFQNGERLNAIVGPTPYEIYAENIDTIFI</sequence>
<dbReference type="PANTHER" id="PTHR10438:SF468">
    <property type="entry name" value="THIOREDOXIN-1-RELATED"/>
    <property type="match status" value="1"/>
</dbReference>
<keyword evidence="1" id="KW-0472">Membrane</keyword>
<organism evidence="3 4">
    <name type="scientific">Rhizopus microsporus</name>
    <dbReference type="NCBI Taxonomy" id="58291"/>
    <lineage>
        <taxon>Eukaryota</taxon>
        <taxon>Fungi</taxon>
        <taxon>Fungi incertae sedis</taxon>
        <taxon>Mucoromycota</taxon>
        <taxon>Mucoromycotina</taxon>
        <taxon>Mucoromycetes</taxon>
        <taxon>Mucorales</taxon>
        <taxon>Mucorineae</taxon>
        <taxon>Rhizopodaceae</taxon>
        <taxon>Rhizopus</taxon>
    </lineage>
</organism>
<keyword evidence="1" id="KW-1133">Transmembrane helix</keyword>
<feature type="domain" description="Thioredoxin" evidence="2">
    <location>
        <begin position="7"/>
        <end position="93"/>
    </location>
</feature>
<dbReference type="CDD" id="cd02947">
    <property type="entry name" value="TRX_family"/>
    <property type="match status" value="1"/>
</dbReference>
<dbReference type="Gene3D" id="3.40.30.10">
    <property type="entry name" value="Glutaredoxin"/>
    <property type="match status" value="1"/>
</dbReference>
<dbReference type="InterPro" id="IPR013766">
    <property type="entry name" value="Thioredoxin_domain"/>
</dbReference>
<gene>
    <name evidence="3" type="ORF">BCV71DRAFT_176783</name>
</gene>
<evidence type="ECO:0000256" key="1">
    <source>
        <dbReference type="SAM" id="Phobius"/>
    </source>
</evidence>
<evidence type="ECO:0000259" key="2">
    <source>
        <dbReference type="Pfam" id="PF00085"/>
    </source>
</evidence>
<dbReference type="InterPro" id="IPR036249">
    <property type="entry name" value="Thioredoxin-like_sf"/>
</dbReference>
<dbReference type="AlphaFoldDB" id="A0A1X0S6J0"/>
<keyword evidence="1" id="KW-0812">Transmembrane</keyword>
<dbReference type="Proteomes" id="UP000242381">
    <property type="component" value="Unassembled WGS sequence"/>
</dbReference>
<protein>
    <submittedName>
        <fullName evidence="3">Thioredoxin-like protein</fullName>
    </submittedName>
</protein>
<name>A0A1X0S6J0_RHIZD</name>